<protein>
    <submittedName>
        <fullName evidence="4">SKN-1 Dependent Zygotic transcript</fullName>
    </submittedName>
</protein>
<dbReference type="Bgee" id="WBGene00008782">
    <property type="expression patterns" value="Expressed in embryo and 3 other cell types or tissues"/>
</dbReference>
<feature type="coiled-coil region" evidence="1">
    <location>
        <begin position="200"/>
        <end position="227"/>
    </location>
</feature>
<dbReference type="WormBase" id="F14B6.1">
    <property type="protein sequence ID" value="CE17663"/>
    <property type="gene ID" value="WBGene00008782"/>
    <property type="gene designation" value="sdz-14"/>
</dbReference>
<dbReference type="PaxDb" id="6239-F14B6.1"/>
<evidence type="ECO:0000256" key="2">
    <source>
        <dbReference type="SAM" id="MobiDB-lite"/>
    </source>
</evidence>
<dbReference type="UCSC" id="F14B6.1">
    <property type="organism name" value="c. elegans"/>
</dbReference>
<keyword evidence="3" id="KW-0732">Signal</keyword>
<dbReference type="HOGENOM" id="CLU_1148068_0_0_1"/>
<dbReference type="FunCoup" id="O62161">
    <property type="interactions" value="226"/>
</dbReference>
<dbReference type="PIR" id="T20874">
    <property type="entry name" value="T20874"/>
</dbReference>
<dbReference type="Proteomes" id="UP000001940">
    <property type="component" value="Chromosome I"/>
</dbReference>
<sequence length="242" mass="27822">MFSVFEWILIFFGILNWFKFTQPSTPEPASRFFTRVCQQLRETVLIEIDSSGRVQPFVSIVEEGSKPYFSPHVGCAECMQWWDVYGEQPHRVEETEDQDTDEGVEEESEIEDSDFDDQITFVKPTTPAPLSPETENFIEDKMKFHFQATDIINEYLGKGTDMGIVSNLIRISQTYGVQLKQVSSGKSSMKEIEGILKSLQKEFEQEIEGLNGEISEAEENNESDIDESFEFVENLELDSDFE</sequence>
<gene>
    <name evidence="4 6" type="primary">sdz-14</name>
    <name evidence="4" type="ORF">CELE_F14B6.1</name>
    <name evidence="6" type="ORF">F14B6.1</name>
</gene>
<dbReference type="GeneID" id="173101"/>
<evidence type="ECO:0000313" key="6">
    <source>
        <dbReference type="WormBase" id="F14B6.1"/>
    </source>
</evidence>
<keyword evidence="5" id="KW-1185">Reference proteome</keyword>
<dbReference type="CTD" id="173101"/>
<dbReference type="EMBL" id="BX284601">
    <property type="protein sequence ID" value="CAB04105.1"/>
    <property type="molecule type" value="Genomic_DNA"/>
</dbReference>
<feature type="signal peptide" evidence="3">
    <location>
        <begin position="1"/>
        <end position="23"/>
    </location>
</feature>
<evidence type="ECO:0000313" key="5">
    <source>
        <dbReference type="Proteomes" id="UP000001940"/>
    </source>
</evidence>
<dbReference type="AGR" id="WB:WBGene00008782"/>
<feature type="region of interest" description="Disordered" evidence="2">
    <location>
        <begin position="92"/>
        <end position="114"/>
    </location>
</feature>
<evidence type="ECO:0000256" key="1">
    <source>
        <dbReference type="SAM" id="Coils"/>
    </source>
</evidence>
<keyword evidence="1" id="KW-0175">Coiled coil</keyword>
<dbReference type="KEGG" id="cel:CELE_F14B6.1"/>
<dbReference type="InParanoid" id="O62161"/>
<dbReference type="AlphaFoldDB" id="O62161"/>
<reference evidence="4 5" key="1">
    <citation type="journal article" date="1998" name="Science">
        <title>Genome sequence of the nematode C. elegans: a platform for investigating biology.</title>
        <authorList>
            <consortium name="The C. elegans sequencing consortium"/>
            <person name="Sulson J.E."/>
            <person name="Waterston R."/>
        </authorList>
    </citation>
    <scope>NUCLEOTIDE SEQUENCE [LARGE SCALE GENOMIC DNA]</scope>
    <source>
        <strain evidence="4 5">Bristol N2</strain>
    </source>
</reference>
<dbReference type="STRING" id="6239.F14B6.1.1"/>
<proteinExistence type="predicted"/>
<evidence type="ECO:0000256" key="3">
    <source>
        <dbReference type="SAM" id="SignalP"/>
    </source>
</evidence>
<feature type="chain" id="PRO_5004159414" evidence="3">
    <location>
        <begin position="24"/>
        <end position="242"/>
    </location>
</feature>
<feature type="compositionally biased region" description="Acidic residues" evidence="2">
    <location>
        <begin position="94"/>
        <end position="114"/>
    </location>
</feature>
<organism evidence="4 5">
    <name type="scientific">Caenorhabditis elegans</name>
    <dbReference type="NCBI Taxonomy" id="6239"/>
    <lineage>
        <taxon>Eukaryota</taxon>
        <taxon>Metazoa</taxon>
        <taxon>Ecdysozoa</taxon>
        <taxon>Nematoda</taxon>
        <taxon>Chromadorea</taxon>
        <taxon>Rhabditida</taxon>
        <taxon>Rhabditina</taxon>
        <taxon>Rhabditomorpha</taxon>
        <taxon>Rhabditoidea</taxon>
        <taxon>Rhabditidae</taxon>
        <taxon>Peloderinae</taxon>
        <taxon>Caenorhabditis</taxon>
    </lineage>
</organism>
<accession>O62161</accession>
<dbReference type="RefSeq" id="NP_493084.1">
    <property type="nucleotide sequence ID" value="NM_060683.6"/>
</dbReference>
<evidence type="ECO:0000313" key="4">
    <source>
        <dbReference type="EMBL" id="CAB04105.1"/>
    </source>
</evidence>
<name>O62161_CAEEL</name>